<proteinExistence type="predicted"/>
<name>A0A3P7IL17_STRVU</name>
<dbReference type="Proteomes" id="UP000270094">
    <property type="component" value="Unassembled WGS sequence"/>
</dbReference>
<gene>
    <name evidence="1" type="ORF">SVUK_LOCUS235</name>
</gene>
<organism evidence="1 2">
    <name type="scientific">Strongylus vulgaris</name>
    <name type="common">Blood worm</name>
    <dbReference type="NCBI Taxonomy" id="40348"/>
    <lineage>
        <taxon>Eukaryota</taxon>
        <taxon>Metazoa</taxon>
        <taxon>Ecdysozoa</taxon>
        <taxon>Nematoda</taxon>
        <taxon>Chromadorea</taxon>
        <taxon>Rhabditida</taxon>
        <taxon>Rhabditina</taxon>
        <taxon>Rhabditomorpha</taxon>
        <taxon>Strongyloidea</taxon>
        <taxon>Strongylidae</taxon>
        <taxon>Strongylus</taxon>
    </lineage>
</organism>
<evidence type="ECO:0000313" key="1">
    <source>
        <dbReference type="EMBL" id="VDM65237.1"/>
    </source>
</evidence>
<sequence length="116" mass="12645">MQNGQCLVPSIKTTKAQTLLLPEKDVAKLIKALQRILDSHVCCTSGRGTCMCQGDVKGHASTADVTLTNQDPGFWLGHADRLRIGNDGDSARKREQQCWLVNSDFLDALTQGKASF</sequence>
<dbReference type="EMBL" id="UYYB01000346">
    <property type="protein sequence ID" value="VDM65237.1"/>
    <property type="molecule type" value="Genomic_DNA"/>
</dbReference>
<keyword evidence="2" id="KW-1185">Reference proteome</keyword>
<accession>A0A3P7IL17</accession>
<reference evidence="1 2" key="1">
    <citation type="submission" date="2018-11" db="EMBL/GenBank/DDBJ databases">
        <authorList>
            <consortium name="Pathogen Informatics"/>
        </authorList>
    </citation>
    <scope>NUCLEOTIDE SEQUENCE [LARGE SCALE GENOMIC DNA]</scope>
</reference>
<protein>
    <submittedName>
        <fullName evidence="1">Uncharacterized protein</fullName>
    </submittedName>
</protein>
<dbReference type="AlphaFoldDB" id="A0A3P7IL17"/>
<evidence type="ECO:0000313" key="2">
    <source>
        <dbReference type="Proteomes" id="UP000270094"/>
    </source>
</evidence>